<accession>A0A2U9IP38</accession>
<evidence type="ECO:0000256" key="1">
    <source>
        <dbReference type="SAM" id="Phobius"/>
    </source>
</evidence>
<keyword evidence="3" id="KW-1185">Reference proteome</keyword>
<feature type="transmembrane region" description="Helical" evidence="1">
    <location>
        <begin position="27"/>
        <end position="51"/>
    </location>
</feature>
<dbReference type="AlphaFoldDB" id="A0A2U9IP38"/>
<evidence type="ECO:0000313" key="3">
    <source>
        <dbReference type="Proteomes" id="UP000248410"/>
    </source>
</evidence>
<feature type="transmembrane region" description="Helical" evidence="1">
    <location>
        <begin position="63"/>
        <end position="81"/>
    </location>
</feature>
<name>A0A2U9IP38_9CREN</name>
<dbReference type="OrthoDB" id="43643at2157"/>
<proteinExistence type="predicted"/>
<dbReference type="Proteomes" id="UP000248410">
    <property type="component" value="Chromosome"/>
</dbReference>
<dbReference type="KEGG" id="asul:DFR86_09430"/>
<reference evidence="2 3" key="1">
    <citation type="submission" date="2018-05" db="EMBL/GenBank/DDBJ databases">
        <title>Complete Genome Sequences of Extremely Thermoacidophilic, Metal-Mobilizing Type-Strain Members of the Archaeal Family Sulfolobaceae: Acidianus brierleyi DSM-1651T, Acidianus sulfidivorans DSM-18786T, Metallosphaera hakonensis DSM-7519T, and Metallosphaera prunae DSM-10039T.</title>
        <authorList>
            <person name="Counts J.A."/>
            <person name="Kelly R.M."/>
        </authorList>
    </citation>
    <scope>NUCLEOTIDE SEQUENCE [LARGE SCALE GENOMIC DNA]</scope>
    <source>
        <strain evidence="2 3">JP7</strain>
    </source>
</reference>
<keyword evidence="1" id="KW-0472">Membrane</keyword>
<gene>
    <name evidence="2" type="ORF">DFR86_09430</name>
</gene>
<keyword evidence="1" id="KW-0812">Transmembrane</keyword>
<protein>
    <submittedName>
        <fullName evidence="2">Uncharacterized protein</fullName>
    </submittedName>
</protein>
<dbReference type="EMBL" id="CP029288">
    <property type="protein sequence ID" value="AWR97744.1"/>
    <property type="molecule type" value="Genomic_DNA"/>
</dbReference>
<sequence>MTLSQFVNETSQLFGHVNFSTSSAADIFIVAGLIIAFIVVISAFAYGMFKLAKALPNMSVKQFILFLVILSAALILIGIFMP</sequence>
<dbReference type="RefSeq" id="WP_110380634.1">
    <property type="nucleotide sequence ID" value="NZ_CP029288.2"/>
</dbReference>
<keyword evidence="1" id="KW-1133">Transmembrane helix</keyword>
<organism evidence="2 3">
    <name type="scientific">Acidianus sulfidivorans JP7</name>
    <dbReference type="NCBI Taxonomy" id="619593"/>
    <lineage>
        <taxon>Archaea</taxon>
        <taxon>Thermoproteota</taxon>
        <taxon>Thermoprotei</taxon>
        <taxon>Sulfolobales</taxon>
        <taxon>Sulfolobaceae</taxon>
        <taxon>Acidianus</taxon>
    </lineage>
</organism>
<evidence type="ECO:0000313" key="2">
    <source>
        <dbReference type="EMBL" id="AWR97744.1"/>
    </source>
</evidence>
<dbReference type="GeneID" id="36838189"/>